<dbReference type="EMBL" id="CP037423">
    <property type="protein sequence ID" value="QDV40252.1"/>
    <property type="molecule type" value="Genomic_DNA"/>
</dbReference>
<dbReference type="InterPro" id="IPR011429">
    <property type="entry name" value="Cyt_c_Planctomycete-type"/>
</dbReference>
<feature type="domain" description="DUF1549" evidence="3">
    <location>
        <begin position="176"/>
        <end position="383"/>
    </location>
</feature>
<feature type="chain" id="PRO_5022042852" evidence="2">
    <location>
        <begin position="28"/>
        <end position="968"/>
    </location>
</feature>
<dbReference type="InterPro" id="IPR033803">
    <property type="entry name" value="CBD-like_Golvesin-Xly"/>
</dbReference>
<feature type="domain" description="Golvesin/Xly CBD-like" evidence="6">
    <location>
        <begin position="449"/>
        <end position="578"/>
    </location>
</feature>
<evidence type="ECO:0000313" key="8">
    <source>
        <dbReference type="Proteomes" id="UP000319004"/>
    </source>
</evidence>
<dbReference type="InterPro" id="IPR011444">
    <property type="entry name" value="DUF1549"/>
</dbReference>
<dbReference type="PANTHER" id="PTHR35889:SF3">
    <property type="entry name" value="F-BOX DOMAIN-CONTAINING PROTEIN"/>
    <property type="match status" value="1"/>
</dbReference>
<name>A0A518HHE3_9BACT</name>
<feature type="signal peptide" evidence="2">
    <location>
        <begin position="1"/>
        <end position="27"/>
    </location>
</feature>
<dbReference type="Pfam" id="PF07635">
    <property type="entry name" value="PSCyt1"/>
    <property type="match status" value="1"/>
</dbReference>
<accession>A0A518HHE3</accession>
<dbReference type="AlphaFoldDB" id="A0A518HHE3"/>
<keyword evidence="8" id="KW-1185">Reference proteome</keyword>
<dbReference type="EC" id="4.2.2.12" evidence="7"/>
<evidence type="ECO:0000259" key="4">
    <source>
        <dbReference type="Pfam" id="PF07587"/>
    </source>
</evidence>
<proteinExistence type="predicted"/>
<dbReference type="InterPro" id="IPR022655">
    <property type="entry name" value="DUF1553"/>
</dbReference>
<keyword evidence="2" id="KW-0732">Signal</keyword>
<dbReference type="Proteomes" id="UP000319004">
    <property type="component" value="Chromosome"/>
</dbReference>
<evidence type="ECO:0000256" key="1">
    <source>
        <dbReference type="SAM" id="MobiDB-lite"/>
    </source>
</evidence>
<evidence type="ECO:0000259" key="5">
    <source>
        <dbReference type="Pfam" id="PF07635"/>
    </source>
</evidence>
<feature type="region of interest" description="Disordered" evidence="1">
    <location>
        <begin position="136"/>
        <end position="155"/>
    </location>
</feature>
<evidence type="ECO:0000313" key="7">
    <source>
        <dbReference type="EMBL" id="QDV40252.1"/>
    </source>
</evidence>
<dbReference type="KEGG" id="snep:Enr13x_00580"/>
<keyword evidence="7" id="KW-0456">Lyase</keyword>
<protein>
    <submittedName>
        <fullName evidence="7">Xanthan lyase</fullName>
        <ecNumber evidence="7">4.2.2.12</ecNumber>
    </submittedName>
</protein>
<dbReference type="Pfam" id="PF25275">
    <property type="entry name" value="Golvesin_C"/>
    <property type="match status" value="1"/>
</dbReference>
<sequence length="968" mass="106539" precursor="true">MPNPWCALIACFISVAWLAAGSGVSTAAEGQDESLPIETDAEKVQWFETKIRPALIEHCLECHSTETEASGGLVLDSRDGWQSGGDLGPAIVPGDAAASRLIEAIAYDDPALEMPPDGKLDDVTIAAFRRWVQDGAVDPRQPSRSSGEPTRQTGLPVERAHEHWAYRRIAPSDASIDAWIDRDLARHGLTAAPPAEPRALVRRLTFDLHGLPPSPQTLDAFLADPSPRAYERLVDRLLASPHFAEHFARRWMDVVRYAESITLRGFILPEAWRYRDYLIWSYANDRPFDQMIRDQIAGDLLACDDITETQQRAIATGFLALGNSNLEDQDKTKLEFDHIDEQLETIGRAFLAQTIGCARCHDHKFDPIPTRDYYALAGIMRSTTPLKHANLSKWIEKPLPLDPADEAHYRSLQTRADAVAAELKTLQSLEKGGPGNDKRVVSVDTLAGVVVDDADASDVGTWTESTFVKPYVGAGYRHDGTTGQGSKSVTFDPVDLPTGRYEVRLSYTSHDNRATNVVVKVFSANESTTVRVNQRRRPPIDGLWISLGVFPFEKEGQSFVIVSNENADGCVIVDAVQFLPVDGQPSVAKGSADAPAGATTDDVDLEAVAARRKTLSAELKRLQSELNRRPKYLTVSESEPREEIAVRVRGNVHQLGDTVRRGFLSAVGPAQRYADRIGSRGSGRVELAEWIADPSNPLTARVYANRVWSWLMGEGLVATENNFGTTGEPPSHPELLDALAAELIDHDWSTKSLVRTIVCSEAYRRAVTDDARRIAVDPNNRLYASGSVKRIPVEALRDAMLCVSGEIEHRTGGSTIRPGTSSDYNYKHDSKRRSLYLPVFRNSLPPLFGLFDFADSSVSVGQRGQSTVAPQSLAMMNHTWIIDRARQAGKRWLHASADGPAASSSAKSSSTKSIVEQLYLACYGRRPDADEMQLCLEYLGGEDAAPSEDRLADLIQSLFASIDFRYLE</sequence>
<evidence type="ECO:0000256" key="2">
    <source>
        <dbReference type="SAM" id="SignalP"/>
    </source>
</evidence>
<organism evidence="7 8">
    <name type="scientific">Stieleria neptunia</name>
    <dbReference type="NCBI Taxonomy" id="2527979"/>
    <lineage>
        <taxon>Bacteria</taxon>
        <taxon>Pseudomonadati</taxon>
        <taxon>Planctomycetota</taxon>
        <taxon>Planctomycetia</taxon>
        <taxon>Pirellulales</taxon>
        <taxon>Pirellulaceae</taxon>
        <taxon>Stieleria</taxon>
    </lineage>
</organism>
<evidence type="ECO:0000259" key="3">
    <source>
        <dbReference type="Pfam" id="PF07583"/>
    </source>
</evidence>
<reference evidence="7 8" key="1">
    <citation type="submission" date="2019-03" db="EMBL/GenBank/DDBJ databases">
        <title>Deep-cultivation of Planctomycetes and their phenomic and genomic characterization uncovers novel biology.</title>
        <authorList>
            <person name="Wiegand S."/>
            <person name="Jogler M."/>
            <person name="Boedeker C."/>
            <person name="Pinto D."/>
            <person name="Vollmers J."/>
            <person name="Rivas-Marin E."/>
            <person name="Kohn T."/>
            <person name="Peeters S.H."/>
            <person name="Heuer A."/>
            <person name="Rast P."/>
            <person name="Oberbeckmann S."/>
            <person name="Bunk B."/>
            <person name="Jeske O."/>
            <person name="Meyerdierks A."/>
            <person name="Storesund J.E."/>
            <person name="Kallscheuer N."/>
            <person name="Luecker S."/>
            <person name="Lage O.M."/>
            <person name="Pohl T."/>
            <person name="Merkel B.J."/>
            <person name="Hornburger P."/>
            <person name="Mueller R.-W."/>
            <person name="Bruemmer F."/>
            <person name="Labrenz M."/>
            <person name="Spormann A.M."/>
            <person name="Op den Camp H."/>
            <person name="Overmann J."/>
            <person name="Amann R."/>
            <person name="Jetten M.S.M."/>
            <person name="Mascher T."/>
            <person name="Medema M.H."/>
            <person name="Devos D.P."/>
            <person name="Kaster A.-K."/>
            <person name="Ovreas L."/>
            <person name="Rohde M."/>
            <person name="Galperin M.Y."/>
            <person name="Jogler C."/>
        </authorList>
    </citation>
    <scope>NUCLEOTIDE SEQUENCE [LARGE SCALE GENOMIC DNA]</scope>
    <source>
        <strain evidence="7 8">Enr13</strain>
    </source>
</reference>
<feature type="compositionally biased region" description="Polar residues" evidence="1">
    <location>
        <begin position="142"/>
        <end position="153"/>
    </location>
</feature>
<dbReference type="GO" id="GO:0047492">
    <property type="term" value="F:xanthan lyase activity"/>
    <property type="evidence" value="ECO:0007669"/>
    <property type="project" value="UniProtKB-EC"/>
</dbReference>
<feature type="domain" description="Cytochrome C Planctomycete-type" evidence="5">
    <location>
        <begin position="59"/>
        <end position="118"/>
    </location>
</feature>
<gene>
    <name evidence="7" type="primary">xly_1</name>
    <name evidence="7" type="ORF">Enr13x_00580</name>
</gene>
<dbReference type="Pfam" id="PF07587">
    <property type="entry name" value="PSD1"/>
    <property type="match status" value="1"/>
</dbReference>
<evidence type="ECO:0000259" key="6">
    <source>
        <dbReference type="Pfam" id="PF25275"/>
    </source>
</evidence>
<dbReference type="Pfam" id="PF07583">
    <property type="entry name" value="PSCyt2"/>
    <property type="match status" value="1"/>
</dbReference>
<feature type="domain" description="DUF1553" evidence="4">
    <location>
        <begin position="683"/>
        <end position="939"/>
    </location>
</feature>
<dbReference type="PANTHER" id="PTHR35889">
    <property type="entry name" value="CYCLOINULO-OLIGOSACCHARIDE FRUCTANOTRANSFERASE-RELATED"/>
    <property type="match status" value="1"/>
</dbReference>